<dbReference type="Pfam" id="PF01266">
    <property type="entry name" value="DAO"/>
    <property type="match status" value="1"/>
</dbReference>
<organism evidence="4 5">
    <name type="scientific">Pseudomonas hunanensis</name>
    <dbReference type="NCBI Taxonomy" id="1247546"/>
    <lineage>
        <taxon>Bacteria</taxon>
        <taxon>Pseudomonadati</taxon>
        <taxon>Pseudomonadota</taxon>
        <taxon>Gammaproteobacteria</taxon>
        <taxon>Pseudomonadales</taxon>
        <taxon>Pseudomonadaceae</taxon>
        <taxon>Pseudomonas</taxon>
    </lineage>
</organism>
<dbReference type="SUPFAM" id="SSF51905">
    <property type="entry name" value="FAD/NAD(P)-binding domain"/>
    <property type="match status" value="1"/>
</dbReference>
<sequence length="475" mass="50593">MAAGRRARLTEAIANRRGSCTMGAIHSNACDSVITGGRALAVALDQLLPQACDVVVVGGGIAGLATAYELAGAGLSVVLCEKGRIAGEQSSRAFGWVSNLGLDPIKMELTQLSKRLWRDLADQLGHERLGYRQGGLMHLCHDEVQLAGEQAWLAAVQGHGVEAQLLSSRELAAHVPGCSRRFAGALYQGCDGRVEPEQASAALAEAARGRGARLFAPCAVRGIERSAGAVSAVVTERGRIRCSQVVLAGGAWSRLFCGNAGLYLPQLAIHSSLVRIAPLAGGPTANAHAPGYAFRRHADGGYVLGPTSGHGALITRDSFELLLTFLPALRNQWRQMKVKFGKAFFDDLKVPRRWALDEVSPFERQRMLDPQPDMALNLQTLANMAAEFPALREARVVEHWAGMIDATPDSVPVISAVGSVPGLYLNTGYSAYGLTMAPAGARLLGELMTGRQPSIDGHAYRYSRFIDGSKLRVAP</sequence>
<evidence type="ECO:0000256" key="2">
    <source>
        <dbReference type="ARBA" id="ARBA00023002"/>
    </source>
</evidence>
<dbReference type="PANTHER" id="PTHR13847">
    <property type="entry name" value="SARCOSINE DEHYDROGENASE-RELATED"/>
    <property type="match status" value="1"/>
</dbReference>
<dbReference type="EMBL" id="QJRE01000113">
    <property type="protein sequence ID" value="NWL47405.1"/>
    <property type="molecule type" value="Genomic_DNA"/>
</dbReference>
<dbReference type="Gene3D" id="3.30.9.10">
    <property type="entry name" value="D-Amino Acid Oxidase, subunit A, domain 2"/>
    <property type="match status" value="2"/>
</dbReference>
<dbReference type="AlphaFoldDB" id="A0ABD6N0P9"/>
<feature type="domain" description="FAD dependent oxidoreductase" evidence="3">
    <location>
        <begin position="53"/>
        <end position="447"/>
    </location>
</feature>
<evidence type="ECO:0000313" key="5">
    <source>
        <dbReference type="Proteomes" id="UP000704738"/>
    </source>
</evidence>
<gene>
    <name evidence="4" type="ORF">DM819_16485</name>
</gene>
<dbReference type="InterPro" id="IPR036188">
    <property type="entry name" value="FAD/NAD-bd_sf"/>
</dbReference>
<dbReference type="Gene3D" id="3.50.50.60">
    <property type="entry name" value="FAD/NAD(P)-binding domain"/>
    <property type="match status" value="2"/>
</dbReference>
<dbReference type="GO" id="GO:0016491">
    <property type="term" value="F:oxidoreductase activity"/>
    <property type="evidence" value="ECO:0007669"/>
    <property type="project" value="UniProtKB-KW"/>
</dbReference>
<evidence type="ECO:0000259" key="3">
    <source>
        <dbReference type="Pfam" id="PF01266"/>
    </source>
</evidence>
<reference evidence="4 5" key="1">
    <citation type="submission" date="2018-06" db="EMBL/GenBank/DDBJ databases">
        <title>Bacteria isolated from soil of Wuhan.</title>
        <authorList>
            <person name="Xiang W."/>
            <person name="Huang C."/>
        </authorList>
    </citation>
    <scope>NUCLEOTIDE SEQUENCE [LARGE SCALE GENOMIC DNA]</scope>
    <source>
        <strain evidence="5">xwS4</strain>
    </source>
</reference>
<dbReference type="PANTHER" id="PTHR13847:SF280">
    <property type="entry name" value="D-AMINO ACID DEHYDROGENASE"/>
    <property type="match status" value="1"/>
</dbReference>
<evidence type="ECO:0000256" key="1">
    <source>
        <dbReference type="ARBA" id="ARBA00009410"/>
    </source>
</evidence>
<evidence type="ECO:0000313" key="4">
    <source>
        <dbReference type="EMBL" id="NWL47405.1"/>
    </source>
</evidence>
<proteinExistence type="inferred from homology"/>
<name>A0ABD6N0P9_9PSED</name>
<accession>A0ABD6N0P9</accession>
<comment type="similarity">
    <text evidence="1">Belongs to the DadA oxidoreductase family.</text>
</comment>
<dbReference type="InterPro" id="IPR006076">
    <property type="entry name" value="FAD-dep_OxRdtase"/>
</dbReference>
<keyword evidence="2" id="KW-0560">Oxidoreductase</keyword>
<comment type="caution">
    <text evidence="4">The sequence shown here is derived from an EMBL/GenBank/DDBJ whole genome shotgun (WGS) entry which is preliminary data.</text>
</comment>
<dbReference type="Proteomes" id="UP000704738">
    <property type="component" value="Unassembled WGS sequence"/>
</dbReference>
<protein>
    <submittedName>
        <fullName evidence="4">D-amino-acid oxidase</fullName>
    </submittedName>
</protein>